<gene>
    <name evidence="1" type="ORF">TNCV_1409141</name>
</gene>
<name>A0A8X6UWI5_TRICX</name>
<reference evidence="1" key="1">
    <citation type="submission" date="2020-08" db="EMBL/GenBank/DDBJ databases">
        <title>Multicomponent nature underlies the extraordinary mechanical properties of spider dragline silk.</title>
        <authorList>
            <person name="Kono N."/>
            <person name="Nakamura H."/>
            <person name="Mori M."/>
            <person name="Yoshida Y."/>
            <person name="Ohtoshi R."/>
            <person name="Malay A.D."/>
            <person name="Moran D.A.P."/>
            <person name="Tomita M."/>
            <person name="Numata K."/>
            <person name="Arakawa K."/>
        </authorList>
    </citation>
    <scope>NUCLEOTIDE SEQUENCE</scope>
</reference>
<dbReference type="AlphaFoldDB" id="A0A8X6UWI5"/>
<accession>A0A8X6UWI5</accession>
<sequence>MHSRWDPNAWIMEKKILELYLELVTETFKSAGPLASHLARMNEGRCCKKIFLAKTMENRPRGRPPLRWINCVESDLSILKEAKSIDAWRRLLENTRAHLGQLSH</sequence>
<dbReference type="Proteomes" id="UP000887159">
    <property type="component" value="Unassembled WGS sequence"/>
</dbReference>
<keyword evidence="2" id="KW-1185">Reference proteome</keyword>
<protein>
    <submittedName>
        <fullName evidence="1">Uncharacterized protein</fullName>
    </submittedName>
</protein>
<dbReference type="EMBL" id="BMAU01021013">
    <property type="protein sequence ID" value="GFX86717.1"/>
    <property type="molecule type" value="Genomic_DNA"/>
</dbReference>
<organism evidence="1 2">
    <name type="scientific">Trichonephila clavipes</name>
    <name type="common">Golden silk orbweaver</name>
    <name type="synonym">Nephila clavipes</name>
    <dbReference type="NCBI Taxonomy" id="2585209"/>
    <lineage>
        <taxon>Eukaryota</taxon>
        <taxon>Metazoa</taxon>
        <taxon>Ecdysozoa</taxon>
        <taxon>Arthropoda</taxon>
        <taxon>Chelicerata</taxon>
        <taxon>Arachnida</taxon>
        <taxon>Araneae</taxon>
        <taxon>Araneomorphae</taxon>
        <taxon>Entelegynae</taxon>
        <taxon>Araneoidea</taxon>
        <taxon>Nephilidae</taxon>
        <taxon>Trichonephila</taxon>
    </lineage>
</organism>
<evidence type="ECO:0000313" key="1">
    <source>
        <dbReference type="EMBL" id="GFX86717.1"/>
    </source>
</evidence>
<proteinExistence type="predicted"/>
<evidence type="ECO:0000313" key="2">
    <source>
        <dbReference type="Proteomes" id="UP000887159"/>
    </source>
</evidence>
<comment type="caution">
    <text evidence="1">The sequence shown here is derived from an EMBL/GenBank/DDBJ whole genome shotgun (WGS) entry which is preliminary data.</text>
</comment>